<dbReference type="InterPro" id="IPR001932">
    <property type="entry name" value="PPM-type_phosphatase-like_dom"/>
</dbReference>
<comment type="caution">
    <text evidence="3">The sequence shown here is derived from an EMBL/GenBank/DDBJ whole genome shotgun (WGS) entry which is preliminary data.</text>
</comment>
<dbReference type="EMBL" id="JPXF01000011">
    <property type="protein sequence ID" value="KGJ79656.1"/>
    <property type="molecule type" value="Genomic_DNA"/>
</dbReference>
<dbReference type="Gene3D" id="3.60.40.10">
    <property type="entry name" value="PPM-type phosphatase domain"/>
    <property type="match status" value="1"/>
</dbReference>
<dbReference type="CDD" id="cd00143">
    <property type="entry name" value="PP2Cc"/>
    <property type="match status" value="1"/>
</dbReference>
<reference evidence="3 4" key="1">
    <citation type="submission" date="2014-08" db="EMBL/GenBank/DDBJ databases">
        <authorList>
            <person name="Sisinthy S."/>
        </authorList>
    </citation>
    <scope>NUCLEOTIDE SEQUENCE [LARGE SCALE GENOMIC DNA]</scope>
    <source>
        <strain evidence="3 4">RuG17</strain>
    </source>
</reference>
<accession>A0A099JND2</accession>
<protein>
    <submittedName>
        <fullName evidence="3">Serine/threonine protein phosphatase</fullName>
    </submittedName>
</protein>
<dbReference type="AlphaFoldDB" id="A0A099JND2"/>
<dbReference type="InterPro" id="IPR036457">
    <property type="entry name" value="PPM-type-like_dom_sf"/>
</dbReference>
<evidence type="ECO:0000313" key="4">
    <source>
        <dbReference type="Proteomes" id="UP000029864"/>
    </source>
</evidence>
<proteinExistence type="predicted"/>
<dbReference type="Proteomes" id="UP000029864">
    <property type="component" value="Unassembled WGS sequence"/>
</dbReference>
<dbReference type="GO" id="GO:0004722">
    <property type="term" value="F:protein serine/threonine phosphatase activity"/>
    <property type="evidence" value="ECO:0007669"/>
    <property type="project" value="InterPro"/>
</dbReference>
<dbReference type="SMART" id="SM00332">
    <property type="entry name" value="PP2Cc"/>
    <property type="match status" value="1"/>
</dbReference>
<dbReference type="InterPro" id="IPR015655">
    <property type="entry name" value="PP2C"/>
</dbReference>
<evidence type="ECO:0000313" key="3">
    <source>
        <dbReference type="EMBL" id="KGJ79656.1"/>
    </source>
</evidence>
<dbReference type="eggNOG" id="COG0631">
    <property type="taxonomic scope" value="Bacteria"/>
</dbReference>
<name>A0A099JND2_9MICO</name>
<dbReference type="PANTHER" id="PTHR47992">
    <property type="entry name" value="PROTEIN PHOSPHATASE"/>
    <property type="match status" value="1"/>
</dbReference>
<dbReference type="STRING" id="1001240.GY21_04305"/>
<evidence type="ECO:0000256" key="1">
    <source>
        <dbReference type="SAM" id="MobiDB-lite"/>
    </source>
</evidence>
<dbReference type="PROSITE" id="PS51746">
    <property type="entry name" value="PPM_2"/>
    <property type="match status" value="1"/>
</dbReference>
<organism evidence="3 4">
    <name type="scientific">Cryobacterium roopkundense</name>
    <dbReference type="NCBI Taxonomy" id="1001240"/>
    <lineage>
        <taxon>Bacteria</taxon>
        <taxon>Bacillati</taxon>
        <taxon>Actinomycetota</taxon>
        <taxon>Actinomycetes</taxon>
        <taxon>Micrococcales</taxon>
        <taxon>Microbacteriaceae</taxon>
        <taxon>Cryobacterium</taxon>
    </lineage>
</organism>
<sequence>MREAAPIAVSVGAATDVGLRRQSNEDAYLAQGSLYLVADGMGGHVAGEIASATVISAFTDLSLRPSVTLDRLRETFADAVARVAALPVGAGAGAGTTLTGVAIGSLDQNAYWIVLNLGDSRTYRLSSRVLEQISVDHSVVQELVDSGELTAAQAATNAQRNIVTRSIGAGSRSEPDYWFIPAEPGDRILVCSDGLTGELSDEHIRSILNAEPEPQAAAARLVREALQRGGRDNVTVVVVDALSILGDLEGDETIPRHLTAVADTPPDFDDTIPRDRLTDGVNHL</sequence>
<keyword evidence="4" id="KW-1185">Reference proteome</keyword>
<dbReference type="Pfam" id="PF13672">
    <property type="entry name" value="PP2C_2"/>
    <property type="match status" value="1"/>
</dbReference>
<dbReference type="SUPFAM" id="SSF81606">
    <property type="entry name" value="PP2C-like"/>
    <property type="match status" value="1"/>
</dbReference>
<feature type="region of interest" description="Disordered" evidence="1">
    <location>
        <begin position="265"/>
        <end position="284"/>
    </location>
</feature>
<evidence type="ECO:0000259" key="2">
    <source>
        <dbReference type="PROSITE" id="PS51746"/>
    </source>
</evidence>
<feature type="domain" description="PPM-type phosphatase" evidence="2">
    <location>
        <begin position="10"/>
        <end position="241"/>
    </location>
</feature>
<dbReference type="SMART" id="SM00331">
    <property type="entry name" value="PP2C_SIG"/>
    <property type="match status" value="1"/>
</dbReference>
<gene>
    <name evidence="3" type="ORF">GY21_04305</name>
</gene>